<evidence type="ECO:0000313" key="9">
    <source>
        <dbReference type="Proteomes" id="UP000799428"/>
    </source>
</evidence>
<evidence type="ECO:0000256" key="4">
    <source>
        <dbReference type="ARBA" id="ARBA00023242"/>
    </source>
</evidence>
<protein>
    <submittedName>
        <fullName evidence="8">Transcription factor tfiiic complex a box associated subunit sfc1</fullName>
    </submittedName>
</protein>
<dbReference type="GO" id="GO:0001002">
    <property type="term" value="F:RNA polymerase III type 1 promoter sequence-specific DNA binding"/>
    <property type="evidence" value="ECO:0007669"/>
    <property type="project" value="TreeGrafter"/>
</dbReference>
<feature type="domain" description="Transcription factor IIIC subunit 5 HTH" evidence="6">
    <location>
        <begin position="249"/>
        <end position="386"/>
    </location>
</feature>
<dbReference type="OrthoDB" id="5598268at2759"/>
<organism evidence="8 9">
    <name type="scientific">Pleomassaria siparia CBS 279.74</name>
    <dbReference type="NCBI Taxonomy" id="1314801"/>
    <lineage>
        <taxon>Eukaryota</taxon>
        <taxon>Fungi</taxon>
        <taxon>Dikarya</taxon>
        <taxon>Ascomycota</taxon>
        <taxon>Pezizomycotina</taxon>
        <taxon>Dothideomycetes</taxon>
        <taxon>Pleosporomycetidae</taxon>
        <taxon>Pleosporales</taxon>
        <taxon>Pleomassariaceae</taxon>
        <taxon>Pleomassaria</taxon>
    </lineage>
</organism>
<feature type="domain" description="Transcription factor IIIC subunit Tfc1/Sfc1 triple barrel" evidence="7">
    <location>
        <begin position="33"/>
        <end position="182"/>
    </location>
</feature>
<dbReference type="GO" id="GO:0006384">
    <property type="term" value="P:transcription initiation at RNA polymerase III promoter"/>
    <property type="evidence" value="ECO:0007669"/>
    <property type="project" value="InterPro"/>
</dbReference>
<dbReference type="PANTHER" id="PTHR13230">
    <property type="entry name" value="GENERAL TRANSCRIPTION FACTOR IIIC, POLYPEPTIDE 5"/>
    <property type="match status" value="1"/>
</dbReference>
<dbReference type="PANTHER" id="PTHR13230:SF5">
    <property type="entry name" value="GENERAL TRANSCRIPTION FACTOR 3C POLYPEPTIDE 5"/>
    <property type="match status" value="1"/>
</dbReference>
<dbReference type="EMBL" id="MU005787">
    <property type="protein sequence ID" value="KAF2703424.1"/>
    <property type="molecule type" value="Genomic_DNA"/>
</dbReference>
<dbReference type="Gene3D" id="3.30.200.160">
    <property type="entry name" value="TFIIIC, subcomplex tauA, subunit Sfc1, barrel domain"/>
    <property type="match status" value="1"/>
</dbReference>
<evidence type="ECO:0000259" key="6">
    <source>
        <dbReference type="Pfam" id="PF09734"/>
    </source>
</evidence>
<evidence type="ECO:0000256" key="5">
    <source>
        <dbReference type="SAM" id="MobiDB-lite"/>
    </source>
</evidence>
<evidence type="ECO:0000313" key="8">
    <source>
        <dbReference type="EMBL" id="KAF2703424.1"/>
    </source>
</evidence>
<comment type="subcellular location">
    <subcellularLocation>
        <location evidence="1">Nucleus</location>
    </subcellularLocation>
</comment>
<feature type="region of interest" description="Disordered" evidence="5">
    <location>
        <begin position="111"/>
        <end position="134"/>
    </location>
</feature>
<keyword evidence="3" id="KW-0804">Transcription</keyword>
<feature type="compositionally biased region" description="Acidic residues" evidence="5">
    <location>
        <begin position="603"/>
        <end position="625"/>
    </location>
</feature>
<gene>
    <name evidence="8" type="ORF">K504DRAFT_451616</name>
</gene>
<keyword evidence="4" id="KW-0539">Nucleus</keyword>
<dbReference type="Pfam" id="PF17682">
    <property type="entry name" value="Tau95_N"/>
    <property type="match status" value="1"/>
</dbReference>
<dbReference type="GO" id="GO:0001003">
    <property type="term" value="F:RNA polymerase III type 2 promoter sequence-specific DNA binding"/>
    <property type="evidence" value="ECO:0007669"/>
    <property type="project" value="TreeGrafter"/>
</dbReference>
<evidence type="ECO:0000256" key="2">
    <source>
        <dbReference type="ARBA" id="ARBA00023125"/>
    </source>
</evidence>
<dbReference type="AlphaFoldDB" id="A0A6G1JS38"/>
<sequence>MPSAHPQPNDLPSQADGSELAPWLSIPSRAISVVEHPCIVKNVDKGIASLGGAQKLSKALLAKPMSDPDGEDGEQLPELISASLRPDDPLAKRILATPVTTSNLLLKITVPKRTGRRRRRGSSGPFVAEDGTGAIPSQTNTEYINASHIFRSLQDNASRYSVTPVGVVDESHRFRHLPDIQYAAGRNEIMTNIRDNLLPLRYSQLKKFKINTAPGADLTKDLGPSAEYLQMPVAFNYKFVHMPLHYKPSLTYSFRFQQNAFVKYTGDGRQEVNTQRRMARFGCTVIHSTAEAVPTGPQHHLPPEDTLTPYMQSMITELRDELHHRPIITRHYLYNKIGWAKRDRLREAAVYCGYFFESGPWREALIVWGVDPRKDPSFRVYQTISFISYRPVARRHQVIDGHIQNLARMSVEDLAKEHTFDGIHVSKTGNLFQFCDITDPVLRRILDTEDIRTVCAPTFQGWYHVGTWAKVTVILKDKMNRLIRGETPDNSLYERILAWPELWDDAELYATYRKEVHDFQIHKEKLQEHTVMHTVRWAAKNPRWAFEKLEKMAQQRTDGEDEPEMTEDVEVPEDATEVPDTADVIFNEGEPLAADLEPNFGDNSDEDGDALEEEGPWEDDGFESD</sequence>
<dbReference type="InterPro" id="IPR041499">
    <property type="entry name" value="Tfc1/Sfc1_N"/>
</dbReference>
<evidence type="ECO:0000256" key="1">
    <source>
        <dbReference type="ARBA" id="ARBA00004123"/>
    </source>
</evidence>
<proteinExistence type="predicted"/>
<dbReference type="GO" id="GO:0000127">
    <property type="term" value="C:transcription factor TFIIIC complex"/>
    <property type="evidence" value="ECO:0007669"/>
    <property type="project" value="InterPro"/>
</dbReference>
<dbReference type="InterPro" id="IPR040454">
    <property type="entry name" value="TF_IIIC_Tfc1/Sfc1"/>
</dbReference>
<feature type="compositionally biased region" description="Acidic residues" evidence="5">
    <location>
        <begin position="559"/>
        <end position="577"/>
    </location>
</feature>
<evidence type="ECO:0000256" key="3">
    <source>
        <dbReference type="ARBA" id="ARBA00023163"/>
    </source>
</evidence>
<dbReference type="GO" id="GO:0005634">
    <property type="term" value="C:nucleus"/>
    <property type="evidence" value="ECO:0007669"/>
    <property type="project" value="UniProtKB-SubCell"/>
</dbReference>
<reference evidence="8" key="1">
    <citation type="journal article" date="2020" name="Stud. Mycol.">
        <title>101 Dothideomycetes genomes: a test case for predicting lifestyles and emergence of pathogens.</title>
        <authorList>
            <person name="Haridas S."/>
            <person name="Albert R."/>
            <person name="Binder M."/>
            <person name="Bloem J."/>
            <person name="Labutti K."/>
            <person name="Salamov A."/>
            <person name="Andreopoulos B."/>
            <person name="Baker S."/>
            <person name="Barry K."/>
            <person name="Bills G."/>
            <person name="Bluhm B."/>
            <person name="Cannon C."/>
            <person name="Castanera R."/>
            <person name="Culley D."/>
            <person name="Daum C."/>
            <person name="Ezra D."/>
            <person name="Gonzalez J."/>
            <person name="Henrissat B."/>
            <person name="Kuo A."/>
            <person name="Liang C."/>
            <person name="Lipzen A."/>
            <person name="Lutzoni F."/>
            <person name="Magnuson J."/>
            <person name="Mondo S."/>
            <person name="Nolan M."/>
            <person name="Ohm R."/>
            <person name="Pangilinan J."/>
            <person name="Park H.-J."/>
            <person name="Ramirez L."/>
            <person name="Alfaro M."/>
            <person name="Sun H."/>
            <person name="Tritt A."/>
            <person name="Yoshinaga Y."/>
            <person name="Zwiers L.-H."/>
            <person name="Turgeon B."/>
            <person name="Goodwin S."/>
            <person name="Spatafora J."/>
            <person name="Crous P."/>
            <person name="Grigoriev I."/>
        </authorList>
    </citation>
    <scope>NUCLEOTIDE SEQUENCE</scope>
    <source>
        <strain evidence="8">CBS 279.74</strain>
    </source>
</reference>
<dbReference type="InterPro" id="IPR019136">
    <property type="entry name" value="TF_IIIC_su-5_HTH"/>
</dbReference>
<name>A0A6G1JS38_9PLEO</name>
<feature type="region of interest" description="Disordered" evidence="5">
    <location>
        <begin position="552"/>
        <end position="625"/>
    </location>
</feature>
<keyword evidence="9" id="KW-1185">Reference proteome</keyword>
<dbReference type="Proteomes" id="UP000799428">
    <property type="component" value="Unassembled WGS sequence"/>
</dbReference>
<keyword evidence="2" id="KW-0238">DNA-binding</keyword>
<evidence type="ECO:0000259" key="7">
    <source>
        <dbReference type="Pfam" id="PF17682"/>
    </source>
</evidence>
<accession>A0A6G1JS38</accession>
<dbReference type="Pfam" id="PF09734">
    <property type="entry name" value="Tau95"/>
    <property type="match status" value="1"/>
</dbReference>
<dbReference type="InterPro" id="IPR042536">
    <property type="entry name" value="TFIIIC_tauA_Sfc1"/>
</dbReference>